<dbReference type="Pfam" id="PF25137">
    <property type="entry name" value="ADH_Fe_C"/>
    <property type="match status" value="1"/>
</dbReference>
<proteinExistence type="inferred from homology"/>
<organism evidence="6 7">
    <name type="scientific">Vibrio ishigakensis</name>
    <dbReference type="NCBI Taxonomy" id="1481914"/>
    <lineage>
        <taxon>Bacteria</taxon>
        <taxon>Pseudomonadati</taxon>
        <taxon>Pseudomonadota</taxon>
        <taxon>Gammaproteobacteria</taxon>
        <taxon>Vibrionales</taxon>
        <taxon>Vibrionaceae</taxon>
        <taxon>Vibrio</taxon>
    </lineage>
</organism>
<feature type="domain" description="Fe-containing alcohol dehydrogenase-like C-terminal" evidence="5">
    <location>
        <begin position="191"/>
        <end position="354"/>
    </location>
</feature>
<reference evidence="6 7" key="2">
    <citation type="submission" date="2015-01" db="EMBL/GenBank/DDBJ databases">
        <authorList>
            <consortium name="NBRP consortium"/>
            <person name="Sawabe T."/>
            <person name="Meirelles P."/>
            <person name="Feng G."/>
            <person name="Sayaka M."/>
            <person name="Hattori M."/>
            <person name="Ohkuma M."/>
        </authorList>
    </citation>
    <scope>NUCLEOTIDE SEQUENCE [LARGE SCALE GENOMIC DNA]</scope>
    <source>
        <strain evidence="7">JCM 19231</strain>
    </source>
</reference>
<comment type="cofactor">
    <cofactor evidence="1">
        <name>Fe cation</name>
        <dbReference type="ChEBI" id="CHEBI:24875"/>
    </cofactor>
</comment>
<dbReference type="PANTHER" id="PTHR43633:SF1">
    <property type="entry name" value="ALCOHOL DEHYDROGENASE YQHD"/>
    <property type="match status" value="1"/>
</dbReference>
<dbReference type="GO" id="GO:0005829">
    <property type="term" value="C:cytosol"/>
    <property type="evidence" value="ECO:0007669"/>
    <property type="project" value="TreeGrafter"/>
</dbReference>
<evidence type="ECO:0000313" key="6">
    <source>
        <dbReference type="EMBL" id="GAM58363.1"/>
    </source>
</evidence>
<evidence type="ECO:0000259" key="4">
    <source>
        <dbReference type="Pfam" id="PF00465"/>
    </source>
</evidence>
<dbReference type="InterPro" id="IPR056798">
    <property type="entry name" value="ADH_Fe_C"/>
</dbReference>
<reference evidence="6 7" key="1">
    <citation type="submission" date="2015-01" db="EMBL/GenBank/DDBJ databases">
        <title>Vibrio sp. C1 JCM 19231 whole genome shotgun sequence.</title>
        <authorList>
            <person name="Sawabe T."/>
            <person name="Meirelles P."/>
            <person name="Feng G."/>
            <person name="Sayaka M."/>
            <person name="Hattori M."/>
            <person name="Ohkuma M."/>
        </authorList>
    </citation>
    <scope>NUCLEOTIDE SEQUENCE [LARGE SCALE GENOMIC DNA]</scope>
    <source>
        <strain evidence="7">JCM 19231</strain>
    </source>
</reference>
<dbReference type="InterPro" id="IPR044731">
    <property type="entry name" value="BDH-like"/>
</dbReference>
<dbReference type="EMBL" id="BBRZ01000084">
    <property type="protein sequence ID" value="GAM58363.1"/>
    <property type="molecule type" value="Genomic_DNA"/>
</dbReference>
<dbReference type="PANTHER" id="PTHR43633">
    <property type="entry name" value="ALCOHOL DEHYDROGENASE YQHD"/>
    <property type="match status" value="1"/>
</dbReference>
<dbReference type="AlphaFoldDB" id="A0A0B8P516"/>
<dbReference type="Gene3D" id="1.20.1090.10">
    <property type="entry name" value="Dehydroquinate synthase-like - alpha domain"/>
    <property type="match status" value="1"/>
</dbReference>
<comment type="similarity">
    <text evidence="2">Belongs to the iron-containing alcohol dehydrogenase family.</text>
</comment>
<evidence type="ECO:0000256" key="3">
    <source>
        <dbReference type="ARBA" id="ARBA00023002"/>
    </source>
</evidence>
<dbReference type="SUPFAM" id="SSF56796">
    <property type="entry name" value="Dehydroquinate synthase-like"/>
    <property type="match status" value="1"/>
</dbReference>
<comment type="caution">
    <text evidence="6">The sequence shown here is derived from an EMBL/GenBank/DDBJ whole genome shotgun (WGS) entry which is preliminary data.</text>
</comment>
<dbReference type="CDD" id="cd08187">
    <property type="entry name" value="BDH"/>
    <property type="match status" value="1"/>
</dbReference>
<dbReference type="RefSeq" id="WP_261836048.1">
    <property type="nucleotide sequence ID" value="NZ_AP024882.1"/>
</dbReference>
<dbReference type="GO" id="GO:1990002">
    <property type="term" value="F:methylglyoxal reductase (NADPH) (acetol producing) activity"/>
    <property type="evidence" value="ECO:0007669"/>
    <property type="project" value="TreeGrafter"/>
</dbReference>
<name>A0A0B8P516_9VIBR</name>
<dbReference type="FunFam" id="3.40.50.1970:FF:000003">
    <property type="entry name" value="Alcohol dehydrogenase, iron-containing"/>
    <property type="match status" value="1"/>
</dbReference>
<dbReference type="Proteomes" id="UP000031671">
    <property type="component" value="Unassembled WGS sequence"/>
</dbReference>
<feature type="domain" description="Alcohol dehydrogenase iron-type/glycerol dehydrogenase GldA" evidence="4">
    <location>
        <begin position="9"/>
        <end position="177"/>
    </location>
</feature>
<sequence>MYNFDFCNPTRILFGEGSVDKMAKYIPAEAKVLVVYDSIIEQIGILDKVLAKVPNQVIKFDKIQSNPKFEILMEAVEMVREQGLDFILAVGGGSTMDGAKFISIASHNKAFIGNEAEILHITPMDDDRITESIPVGTVVTLPATGSEMNPHAVISHGEDKLGISSPFVYPKFSVLDPTYTYSLPRGQVANGIADSFIHTAEQYVTYPAEGRFQDRTAEGIMRTLIEVSEKTLNDPTDYDARANLMWCSTMALNGLIGSGVPQDFATHMIGHEVTSLFNIPHAPSLVMIMPALWRVRKEQKAAKLVQFAERVWDITEGSDDEKIDLAIQKTEDFFRSLGLKTRFSDYGYQFSDVEPVLTLLEKHDMTALTETKDVDLVWSKKILESAL</sequence>
<dbReference type="GO" id="GO:0008106">
    <property type="term" value="F:alcohol dehydrogenase (NADP+) activity"/>
    <property type="evidence" value="ECO:0007669"/>
    <property type="project" value="TreeGrafter"/>
</dbReference>
<dbReference type="Gene3D" id="3.40.50.1970">
    <property type="match status" value="1"/>
</dbReference>
<evidence type="ECO:0000313" key="7">
    <source>
        <dbReference type="Proteomes" id="UP000031671"/>
    </source>
</evidence>
<dbReference type="Pfam" id="PF00465">
    <property type="entry name" value="Fe-ADH"/>
    <property type="match status" value="1"/>
</dbReference>
<evidence type="ECO:0000256" key="1">
    <source>
        <dbReference type="ARBA" id="ARBA00001962"/>
    </source>
</evidence>
<keyword evidence="7" id="KW-1185">Reference proteome</keyword>
<dbReference type="InterPro" id="IPR001670">
    <property type="entry name" value="ADH_Fe/GldA"/>
</dbReference>
<dbReference type="GO" id="GO:0046872">
    <property type="term" value="F:metal ion binding"/>
    <property type="evidence" value="ECO:0007669"/>
    <property type="project" value="InterPro"/>
</dbReference>
<protein>
    <submittedName>
        <fullName evidence="6">NADH-dependent butanol dehydrogenase A</fullName>
    </submittedName>
</protein>
<dbReference type="GO" id="GO:1990362">
    <property type="term" value="F:butanol dehydrogenase (NAD+) activity"/>
    <property type="evidence" value="ECO:0007669"/>
    <property type="project" value="InterPro"/>
</dbReference>
<evidence type="ECO:0000259" key="5">
    <source>
        <dbReference type="Pfam" id="PF25137"/>
    </source>
</evidence>
<evidence type="ECO:0000256" key="2">
    <source>
        <dbReference type="ARBA" id="ARBA00007358"/>
    </source>
</evidence>
<keyword evidence="3" id="KW-0560">Oxidoreductase</keyword>
<accession>A0A0B8P516</accession>
<gene>
    <name evidence="6" type="ORF">JCM19231_3349</name>
</gene>